<keyword evidence="2" id="KW-1133">Transmembrane helix</keyword>
<dbReference type="InterPro" id="IPR023840">
    <property type="entry name" value="T7SS_Rv3446c"/>
</dbReference>
<accession>A0A0G3HEL5</accession>
<dbReference type="RefSeq" id="WP_047259006.1">
    <property type="nucleotide sequence ID" value="NZ_CP011546.1"/>
</dbReference>
<dbReference type="Proteomes" id="UP000035548">
    <property type="component" value="Chromosome"/>
</dbReference>
<keyword evidence="4" id="KW-1185">Reference proteome</keyword>
<feature type="transmembrane region" description="Helical" evidence="2">
    <location>
        <begin position="131"/>
        <end position="153"/>
    </location>
</feature>
<reference evidence="4" key="2">
    <citation type="submission" date="2015-05" db="EMBL/GenBank/DDBJ databases">
        <title>Complete genome sequence of Corynebacterium uterequi DSM 45634, isolated from the uterus of a maiden mare.</title>
        <authorList>
            <person name="Ruckert C."/>
            <person name="Albersmeier A."/>
            <person name="Winkler A."/>
            <person name="Tauch A."/>
        </authorList>
    </citation>
    <scope>NUCLEOTIDE SEQUENCE [LARGE SCALE GENOMIC DNA]</scope>
    <source>
        <strain evidence="4">DSM 45634</strain>
    </source>
</reference>
<feature type="region of interest" description="Disordered" evidence="1">
    <location>
        <begin position="160"/>
        <end position="195"/>
    </location>
</feature>
<dbReference type="STRING" id="1072256.CUTER_01990"/>
<gene>
    <name evidence="3" type="ORF">CUTER_01990</name>
</gene>
<proteinExistence type="predicted"/>
<name>A0A0G3HEL5_9CORY</name>
<evidence type="ECO:0000313" key="4">
    <source>
        <dbReference type="Proteomes" id="UP000035548"/>
    </source>
</evidence>
<dbReference type="AlphaFoldDB" id="A0A0G3HEL5"/>
<keyword evidence="2" id="KW-0472">Membrane</keyword>
<dbReference type="PATRIC" id="fig|1072256.5.peg.390"/>
<keyword evidence="2" id="KW-0812">Transmembrane</keyword>
<evidence type="ECO:0000256" key="1">
    <source>
        <dbReference type="SAM" id="MobiDB-lite"/>
    </source>
</evidence>
<evidence type="ECO:0000256" key="2">
    <source>
        <dbReference type="SAM" id="Phobius"/>
    </source>
</evidence>
<protein>
    <submittedName>
        <fullName evidence="3">Type VII secretion-associated protein</fullName>
    </submittedName>
</protein>
<organism evidence="3 4">
    <name type="scientific">Corynebacterium uterequi</name>
    <dbReference type="NCBI Taxonomy" id="1072256"/>
    <lineage>
        <taxon>Bacteria</taxon>
        <taxon>Bacillati</taxon>
        <taxon>Actinomycetota</taxon>
        <taxon>Actinomycetes</taxon>
        <taxon>Mycobacteriales</taxon>
        <taxon>Corynebacteriaceae</taxon>
        <taxon>Corynebacterium</taxon>
    </lineage>
</organism>
<evidence type="ECO:0000313" key="3">
    <source>
        <dbReference type="EMBL" id="AKK10413.1"/>
    </source>
</evidence>
<dbReference type="OrthoDB" id="4428093at2"/>
<feature type="compositionally biased region" description="Low complexity" evidence="1">
    <location>
        <begin position="163"/>
        <end position="182"/>
    </location>
</feature>
<reference evidence="3 4" key="1">
    <citation type="journal article" date="2015" name="Genome Announc.">
        <title>Virulence Factor Genes Detected in the Complete Genome Sequence of Corynebacterium uterequi DSM 45634, Isolated from the Uterus of a Maiden Mare.</title>
        <authorList>
            <person name="Ruckert C."/>
            <person name="Kriete M."/>
            <person name="Jaenicke S."/>
            <person name="Winkler A."/>
            <person name="Tauch A."/>
        </authorList>
    </citation>
    <scope>NUCLEOTIDE SEQUENCE [LARGE SCALE GENOMIC DNA]</scope>
    <source>
        <strain evidence="3 4">DSM 45634</strain>
    </source>
</reference>
<dbReference type="NCBIfam" id="TIGR03931">
    <property type="entry name" value="T7SS_Rv3446c"/>
    <property type="match status" value="1"/>
</dbReference>
<dbReference type="EMBL" id="CP011546">
    <property type="protein sequence ID" value="AKK10413.1"/>
    <property type="molecule type" value="Genomic_DNA"/>
</dbReference>
<sequence>MSLTEVSRPTLHVTVFDSATVFDGVGPDDVVYRYDLPGASYAEGWARDAVVEQIAALAGTHWPEVTVTIDASADAAEQLNEWLLDEGVRVIDALGVGEDPATVVARAVGAVEAGEDTAVAEETPGEQRRRWVLLAAAVAALFALGVVAVVVWGRVTAPDTADSAVVSSPPPAQSSEAKAAEPPASPSPSPSAEPTETLTLDAVKVTLPEGYQLAAGDAGTVVATGPDPDTRLHLVVQPAGGAPEQVLDQLALDVDADPQLIAPERAAESFSYAELPGDGSQVAWHTWFEGENQLVVGCHYRRQPSVAGQRACEMARDTLTHS</sequence>
<dbReference type="KEGG" id="cut:CUTER_01990"/>